<name>A8I789_AZOC5</name>
<dbReference type="PANTHER" id="PTHR42781">
    <property type="entry name" value="SPERMIDINE/PUTRESCINE IMPORT ATP-BINDING PROTEIN POTA"/>
    <property type="match status" value="1"/>
</dbReference>
<dbReference type="AlphaFoldDB" id="A8I789"/>
<evidence type="ECO:0000259" key="6">
    <source>
        <dbReference type="PROSITE" id="PS50893"/>
    </source>
</evidence>
<comment type="similarity">
    <text evidence="1">Belongs to the ABC transporter superfamily.</text>
</comment>
<dbReference type="InterPro" id="IPR050093">
    <property type="entry name" value="ABC_SmlMolc_Importer"/>
</dbReference>
<dbReference type="Pfam" id="PF00005">
    <property type="entry name" value="ABC_tran"/>
    <property type="match status" value="1"/>
</dbReference>
<reference evidence="7 8" key="3">
    <citation type="journal article" date="2008" name="BMC Genomics">
        <title>The genome of the versatile nitrogen fixer Azorhizobium caulinodans ORS571.</title>
        <authorList>
            <person name="Lee KB."/>
            <person name="Backer P.D."/>
            <person name="Aono T."/>
            <person name="Liu CT."/>
            <person name="Suzuki S."/>
            <person name="Suzuki T."/>
            <person name="Kaneko T."/>
            <person name="Yamada M."/>
            <person name="Tabata S."/>
            <person name="Kupfer D.M."/>
            <person name="Najar F.Z."/>
            <person name="Wiley G.B."/>
            <person name="Roe B."/>
            <person name="Binnewies T.T."/>
            <person name="Ussery D.W."/>
            <person name="D'Haeze W."/>
            <person name="Herder J.D."/>
            <person name="Gevers D."/>
            <person name="Vereecke D."/>
            <person name="Holsters M."/>
            <person name="Oyaizu H."/>
        </authorList>
    </citation>
    <scope>NUCLEOTIDE SEQUENCE [LARGE SCALE GENOMIC DNA]</scope>
    <source>
        <strain evidence="8">ATCC 43989 / DSM 5975 / JCM 20966 / LMG 6465 / NBRC 14845 / NCIMB 13405 / ORS 571</strain>
    </source>
</reference>
<keyword evidence="2" id="KW-0813">Transport</keyword>
<evidence type="ECO:0000256" key="5">
    <source>
        <dbReference type="SAM" id="MobiDB-lite"/>
    </source>
</evidence>
<evidence type="ECO:0000256" key="2">
    <source>
        <dbReference type="ARBA" id="ARBA00022448"/>
    </source>
</evidence>
<dbReference type="SUPFAM" id="SSF50331">
    <property type="entry name" value="MOP-like"/>
    <property type="match status" value="1"/>
</dbReference>
<dbReference type="KEGG" id="azc:AZC_2093"/>
<dbReference type="PROSITE" id="PS00211">
    <property type="entry name" value="ABC_TRANSPORTER_1"/>
    <property type="match status" value="1"/>
</dbReference>
<dbReference type="FunFam" id="3.40.50.300:FF:000425">
    <property type="entry name" value="Probable ABC transporter, ATP-binding subunit"/>
    <property type="match status" value="1"/>
</dbReference>
<dbReference type="SUPFAM" id="SSF52540">
    <property type="entry name" value="P-loop containing nucleoside triphosphate hydrolases"/>
    <property type="match status" value="1"/>
</dbReference>
<dbReference type="InterPro" id="IPR008995">
    <property type="entry name" value="Mo/tungstate-bd_C_term_dom"/>
</dbReference>
<accession>A8I789</accession>
<evidence type="ECO:0000256" key="1">
    <source>
        <dbReference type="ARBA" id="ARBA00005417"/>
    </source>
</evidence>
<proteinExistence type="inferred from homology"/>
<protein>
    <submittedName>
        <fullName evidence="7">ABC transporter ATP-binding protein</fullName>
    </submittedName>
</protein>
<evidence type="ECO:0000313" key="8">
    <source>
        <dbReference type="Proteomes" id="UP000000270"/>
    </source>
</evidence>
<dbReference type="Gene3D" id="2.40.50.100">
    <property type="match status" value="1"/>
</dbReference>
<evidence type="ECO:0000256" key="3">
    <source>
        <dbReference type="ARBA" id="ARBA00022741"/>
    </source>
</evidence>
<reference evidence="7 8" key="4">
    <citation type="journal article" date="2009" name="Appl. Environ. Microbiol.">
        <title>Comparative genome-wide transcriptional profiling of Azorhizobium caulinodans ORS571 grown under free-living and symbiotic conditions.</title>
        <authorList>
            <person name="Tsukada S."/>
            <person name="Aono T."/>
            <person name="Akiba N."/>
            <person name="Lee KB."/>
            <person name="Liu CT."/>
            <person name="Toyazaki H."/>
            <person name="Oyaizu H."/>
        </authorList>
    </citation>
    <scope>NUCLEOTIDE SEQUENCE [LARGE SCALE GENOMIC DNA]</scope>
    <source>
        <strain evidence="8">ATCC 43989 / DSM 5975 / JCM 20966 / LMG 6465 / NBRC 14845 / NCIMB 13405 / ORS 571</strain>
    </source>
</reference>
<feature type="domain" description="ABC transporter" evidence="6">
    <location>
        <begin position="3"/>
        <end position="234"/>
    </location>
</feature>
<dbReference type="SMART" id="SM00382">
    <property type="entry name" value="AAA"/>
    <property type="match status" value="1"/>
</dbReference>
<reference evidence="7 8" key="1">
    <citation type="journal article" date="2007" name="Appl. Environ. Microbiol.">
        <title>Rhizobial factors required for stem nodule maturation and maintenance in Sesbania rostrata-Azorhizobium caulinodans ORS571 symbiosis.</title>
        <authorList>
            <person name="Suzuki S."/>
            <person name="Aono T."/>
            <person name="Lee KB."/>
            <person name="Suzuki T."/>
            <person name="Liu CT."/>
            <person name="Miwa H."/>
            <person name="Wakao S."/>
            <person name="Iki T."/>
            <person name="Oyaizu H."/>
        </authorList>
    </citation>
    <scope>NUCLEOTIDE SEQUENCE [LARGE SCALE GENOMIC DNA]</scope>
    <source>
        <strain evidence="8">ATCC 43989 / DSM 5975 / JCM 20966 / LMG 6465 / NBRC 14845 / NCIMB 13405 / ORS 571</strain>
    </source>
</reference>
<dbReference type="RefSeq" id="WP_012170620.1">
    <property type="nucleotide sequence ID" value="NC_009937.1"/>
</dbReference>
<feature type="region of interest" description="Disordered" evidence="5">
    <location>
        <begin position="340"/>
        <end position="359"/>
    </location>
</feature>
<dbReference type="STRING" id="438753.AZC_2093"/>
<dbReference type="InterPro" id="IPR017871">
    <property type="entry name" value="ABC_transporter-like_CS"/>
</dbReference>
<dbReference type="InterPro" id="IPR003439">
    <property type="entry name" value="ABC_transporter-like_ATP-bd"/>
</dbReference>
<dbReference type="Gene3D" id="3.40.50.300">
    <property type="entry name" value="P-loop containing nucleotide triphosphate hydrolases"/>
    <property type="match status" value="1"/>
</dbReference>
<gene>
    <name evidence="7" type="ordered locus">AZC_2093</name>
</gene>
<keyword evidence="4 7" id="KW-0067">ATP-binding</keyword>
<evidence type="ECO:0000313" key="7">
    <source>
        <dbReference type="EMBL" id="BAF88091.1"/>
    </source>
</evidence>
<keyword evidence="8" id="KW-1185">Reference proteome</keyword>
<dbReference type="Proteomes" id="UP000000270">
    <property type="component" value="Chromosome"/>
</dbReference>
<dbReference type="PANTHER" id="PTHR42781:SF4">
    <property type="entry name" value="SPERMIDINE_PUTRESCINE IMPORT ATP-BINDING PROTEIN POTA"/>
    <property type="match status" value="1"/>
</dbReference>
<dbReference type="PROSITE" id="PS50893">
    <property type="entry name" value="ABC_TRANSPORTER_2"/>
    <property type="match status" value="1"/>
</dbReference>
<dbReference type="InterPro" id="IPR003593">
    <property type="entry name" value="AAA+_ATPase"/>
</dbReference>
<reference evidence="8" key="2">
    <citation type="submission" date="2007-04" db="EMBL/GenBank/DDBJ databases">
        <title>Complete genome sequence of the nitrogen-fixing bacterium Azorhizobium caulinodans ORS571.</title>
        <authorList>
            <person name="Lee K.B."/>
            <person name="Backer P.D."/>
            <person name="Aono T."/>
            <person name="Liu C.T."/>
            <person name="Suzuki S."/>
            <person name="Suzuki T."/>
            <person name="Kaneko T."/>
            <person name="Yamada M."/>
            <person name="Tabata S."/>
            <person name="Kupfer D.M."/>
            <person name="Najar F.Z."/>
            <person name="Wiley G.B."/>
            <person name="Roe B."/>
            <person name="Binnewies T."/>
            <person name="Ussery D."/>
            <person name="Vereecke D."/>
            <person name="Gevers D."/>
            <person name="Holsters M."/>
            <person name="Oyaizu H."/>
        </authorList>
    </citation>
    <scope>NUCLEOTIDE SEQUENCE [LARGE SCALE GENOMIC DNA]</scope>
    <source>
        <strain evidence="8">ATCC 43989 / DSM 5975 / JCM 20966 / LMG 6465 / NBRC 14845 / NCIMB 13405 / ORS 571</strain>
    </source>
</reference>
<dbReference type="HOGENOM" id="CLU_000604_1_1_5"/>
<keyword evidence="3" id="KW-0547">Nucleotide-binding</keyword>
<dbReference type="GO" id="GO:0015697">
    <property type="term" value="P:quaternary ammonium group transport"/>
    <property type="evidence" value="ECO:0007669"/>
    <property type="project" value="UniProtKB-ARBA"/>
</dbReference>
<dbReference type="EMBL" id="AP009384">
    <property type="protein sequence ID" value="BAF88091.1"/>
    <property type="molecule type" value="Genomic_DNA"/>
</dbReference>
<dbReference type="InterPro" id="IPR027417">
    <property type="entry name" value="P-loop_NTPase"/>
</dbReference>
<dbReference type="GO" id="GO:0005524">
    <property type="term" value="F:ATP binding"/>
    <property type="evidence" value="ECO:0007669"/>
    <property type="project" value="UniProtKB-KW"/>
</dbReference>
<reference evidence="7 8" key="5">
    <citation type="journal article" date="2010" name="Appl. Environ. Microbiol.">
        <title>phrR-like gene praR of Azorhizobium caulinodans ORS571 is essential for symbiosis with Sesbania rostrata and is involved in expression of reb genes.</title>
        <authorList>
            <person name="Akiba N."/>
            <person name="Aono T."/>
            <person name="Toyazaki H."/>
            <person name="Sato S."/>
            <person name="Oyaizu H."/>
        </authorList>
    </citation>
    <scope>NUCLEOTIDE SEQUENCE [LARGE SCALE GENOMIC DNA]</scope>
    <source>
        <strain evidence="8">ATCC 43989 / DSM 5975 / JCM 20966 / LMG 6465 / NBRC 14845 / NCIMB 13405 / ORS 571</strain>
    </source>
</reference>
<evidence type="ECO:0000256" key="4">
    <source>
        <dbReference type="ARBA" id="ARBA00022840"/>
    </source>
</evidence>
<reference evidence="7 8" key="6">
    <citation type="journal article" date="2011" name="Appl. Environ. Microbiol.">
        <title>Involvement of the azorhizobial chromosome partition gene (parA) in the onset of bacteroid differentiation during Sesbania rostrata stem nodule development.</title>
        <authorList>
            <person name="Liu CT."/>
            <person name="Lee KB."/>
            <person name="Wang YS."/>
            <person name="Peng MH."/>
            <person name="Lee KT."/>
            <person name="Suzuki S."/>
            <person name="Suzuki T."/>
            <person name="Oyaizu H."/>
        </authorList>
    </citation>
    <scope>NUCLEOTIDE SEQUENCE [LARGE SCALE GENOMIC DNA]</scope>
    <source>
        <strain evidence="8">ATCC 43989 / DSM 5975 / JCM 20966 / LMG 6465 / NBRC 14845 / NCIMB 13405 / ORS 571</strain>
    </source>
</reference>
<organism evidence="7 8">
    <name type="scientific">Azorhizobium caulinodans (strain ATCC 43989 / DSM 5975 / JCM 20966 / LMG 6465 / NBRC 14845 / NCIMB 13405 / ORS 571)</name>
    <dbReference type="NCBI Taxonomy" id="438753"/>
    <lineage>
        <taxon>Bacteria</taxon>
        <taxon>Pseudomonadati</taxon>
        <taxon>Pseudomonadota</taxon>
        <taxon>Alphaproteobacteria</taxon>
        <taxon>Hyphomicrobiales</taxon>
        <taxon>Xanthobacteraceae</taxon>
        <taxon>Azorhizobium</taxon>
    </lineage>
</organism>
<dbReference type="GO" id="GO:0016887">
    <property type="term" value="F:ATP hydrolysis activity"/>
    <property type="evidence" value="ECO:0007669"/>
    <property type="project" value="InterPro"/>
</dbReference>
<dbReference type="eggNOG" id="COG3842">
    <property type="taxonomic scope" value="Bacteria"/>
</dbReference>
<sequence length="359" mass="38594">MSVRFENVSFRYPGTTTGVFDIDLEIATGELLAVIGPSGSGKSTLLKLLSGFAVPDTGRILVDGKDVTHLPPHERALGVVFQSYALFPHMSLWRNVAYPLKVRGIPKTERQERARDALARVGLGDFAERAPTSLSGGQQQRVALARALVFSPRALLLDEPLSALDAALRHGMRDEIMRVQRKAGIATLHVTHDQEEALSMGDRVAVMSAGRLEQVAMPRDLYDRPASRRVAAFVGHANLWEGMVVAPGLVSTRLGELVCDTAGFATGADVIALVRPEHVVPLLELPSGPRPNVFFGHMAEDRFLGAVRRCDLEVGGGTVRIETSIRAAIAAVAVPPDAIRLLPPESPSPTRPAHTGNPS</sequence>